<proteinExistence type="predicted"/>
<evidence type="ECO:0000313" key="1">
    <source>
        <dbReference type="EMBL" id="CDW23368.1"/>
    </source>
</evidence>
<accession>A0A0K2TBK1</accession>
<sequence length="46" mass="5468">MIGCLFRYKEKVMSLIMENSISQMAAHLRLQDRILFMTQVFMQNTV</sequence>
<reference evidence="1" key="1">
    <citation type="submission" date="2014-05" db="EMBL/GenBank/DDBJ databases">
        <authorList>
            <person name="Chronopoulou M."/>
        </authorList>
    </citation>
    <scope>NUCLEOTIDE SEQUENCE</scope>
    <source>
        <tissue evidence="1">Whole organism</tissue>
    </source>
</reference>
<protein>
    <submittedName>
        <fullName evidence="1">Uncharacterized protein</fullName>
    </submittedName>
</protein>
<organism evidence="1">
    <name type="scientific">Lepeophtheirus salmonis</name>
    <name type="common">Salmon louse</name>
    <name type="synonym">Caligus salmonis</name>
    <dbReference type="NCBI Taxonomy" id="72036"/>
    <lineage>
        <taxon>Eukaryota</taxon>
        <taxon>Metazoa</taxon>
        <taxon>Ecdysozoa</taxon>
        <taxon>Arthropoda</taxon>
        <taxon>Crustacea</taxon>
        <taxon>Multicrustacea</taxon>
        <taxon>Hexanauplia</taxon>
        <taxon>Copepoda</taxon>
        <taxon>Siphonostomatoida</taxon>
        <taxon>Caligidae</taxon>
        <taxon>Lepeophtheirus</taxon>
    </lineage>
</organism>
<dbReference type="EMBL" id="HACA01006007">
    <property type="protein sequence ID" value="CDW23368.1"/>
    <property type="molecule type" value="Transcribed_RNA"/>
</dbReference>
<name>A0A0K2TBK1_LEPSM</name>
<dbReference type="AlphaFoldDB" id="A0A0K2TBK1"/>